<keyword evidence="2" id="KW-1185">Reference proteome</keyword>
<accession>A0A1L9UIW6</accession>
<name>A0A1L9UIW6_ASPBC</name>
<dbReference type="Proteomes" id="UP000184499">
    <property type="component" value="Unassembled WGS sequence"/>
</dbReference>
<evidence type="ECO:0000313" key="1">
    <source>
        <dbReference type="EMBL" id="OJJ71646.1"/>
    </source>
</evidence>
<sequence>MEEEEEEEEEMMDGLSGWSRPSLDYWLSTFRVRSTHRGGGTGRILALRYEAHWDSCSSSHNFQIHRLKLIRSWVTLEAVRGFYTLTDTRFPPATILDITNNNKNNNQRRGLQVGSGSWICSLWVWLPLLVKLSGQLPAVLIPVPVPVSAASPEYTSGAVTNHEFLECTTIAVCE</sequence>
<gene>
    <name evidence="1" type="ORF">ASPBRDRAFT_65422</name>
</gene>
<evidence type="ECO:0000313" key="2">
    <source>
        <dbReference type="Proteomes" id="UP000184499"/>
    </source>
</evidence>
<dbReference type="EMBL" id="KV878684">
    <property type="protein sequence ID" value="OJJ71646.1"/>
    <property type="molecule type" value="Genomic_DNA"/>
</dbReference>
<reference evidence="2" key="1">
    <citation type="journal article" date="2017" name="Genome Biol.">
        <title>Comparative genomics reveals high biological diversity and specific adaptations in the industrially and medically important fungal genus Aspergillus.</title>
        <authorList>
            <person name="de Vries R.P."/>
            <person name="Riley R."/>
            <person name="Wiebenga A."/>
            <person name="Aguilar-Osorio G."/>
            <person name="Amillis S."/>
            <person name="Uchima C.A."/>
            <person name="Anderluh G."/>
            <person name="Asadollahi M."/>
            <person name="Askin M."/>
            <person name="Barry K."/>
            <person name="Battaglia E."/>
            <person name="Bayram O."/>
            <person name="Benocci T."/>
            <person name="Braus-Stromeyer S.A."/>
            <person name="Caldana C."/>
            <person name="Canovas D."/>
            <person name="Cerqueira G.C."/>
            <person name="Chen F."/>
            <person name="Chen W."/>
            <person name="Choi C."/>
            <person name="Clum A."/>
            <person name="Dos Santos R.A."/>
            <person name="Damasio A.R."/>
            <person name="Diallinas G."/>
            <person name="Emri T."/>
            <person name="Fekete E."/>
            <person name="Flipphi M."/>
            <person name="Freyberg S."/>
            <person name="Gallo A."/>
            <person name="Gournas C."/>
            <person name="Habgood R."/>
            <person name="Hainaut M."/>
            <person name="Harispe M.L."/>
            <person name="Henrissat B."/>
            <person name="Hilden K.S."/>
            <person name="Hope R."/>
            <person name="Hossain A."/>
            <person name="Karabika E."/>
            <person name="Karaffa L."/>
            <person name="Karanyi Z."/>
            <person name="Krasevec N."/>
            <person name="Kuo A."/>
            <person name="Kusch H."/>
            <person name="LaButti K."/>
            <person name="Lagendijk E.L."/>
            <person name="Lapidus A."/>
            <person name="Levasseur A."/>
            <person name="Lindquist E."/>
            <person name="Lipzen A."/>
            <person name="Logrieco A.F."/>
            <person name="MacCabe A."/>
            <person name="Maekelae M.R."/>
            <person name="Malavazi I."/>
            <person name="Melin P."/>
            <person name="Meyer V."/>
            <person name="Mielnichuk N."/>
            <person name="Miskei M."/>
            <person name="Molnar A.P."/>
            <person name="Mule G."/>
            <person name="Ngan C.Y."/>
            <person name="Orejas M."/>
            <person name="Orosz E."/>
            <person name="Ouedraogo J.P."/>
            <person name="Overkamp K.M."/>
            <person name="Park H.-S."/>
            <person name="Perrone G."/>
            <person name="Piumi F."/>
            <person name="Punt P.J."/>
            <person name="Ram A.F."/>
            <person name="Ramon A."/>
            <person name="Rauscher S."/>
            <person name="Record E."/>
            <person name="Riano-Pachon D.M."/>
            <person name="Robert V."/>
            <person name="Roehrig J."/>
            <person name="Ruller R."/>
            <person name="Salamov A."/>
            <person name="Salih N.S."/>
            <person name="Samson R.A."/>
            <person name="Sandor E."/>
            <person name="Sanguinetti M."/>
            <person name="Schuetze T."/>
            <person name="Sepcic K."/>
            <person name="Shelest E."/>
            <person name="Sherlock G."/>
            <person name="Sophianopoulou V."/>
            <person name="Squina F.M."/>
            <person name="Sun H."/>
            <person name="Susca A."/>
            <person name="Todd R.B."/>
            <person name="Tsang A."/>
            <person name="Unkles S.E."/>
            <person name="van de Wiele N."/>
            <person name="van Rossen-Uffink D."/>
            <person name="Oliveira J.V."/>
            <person name="Vesth T.C."/>
            <person name="Visser J."/>
            <person name="Yu J.-H."/>
            <person name="Zhou M."/>
            <person name="Andersen M.R."/>
            <person name="Archer D.B."/>
            <person name="Baker S.E."/>
            <person name="Benoit I."/>
            <person name="Brakhage A.A."/>
            <person name="Braus G.H."/>
            <person name="Fischer R."/>
            <person name="Frisvad J.C."/>
            <person name="Goldman G.H."/>
            <person name="Houbraken J."/>
            <person name="Oakley B."/>
            <person name="Pocsi I."/>
            <person name="Scazzocchio C."/>
            <person name="Seiboth B."/>
            <person name="vanKuyk P.A."/>
            <person name="Wortman J."/>
            <person name="Dyer P.S."/>
            <person name="Grigoriev I.V."/>
        </authorList>
    </citation>
    <scope>NUCLEOTIDE SEQUENCE [LARGE SCALE GENOMIC DNA]</scope>
    <source>
        <strain evidence="2">CBS 101740 / IMI 381727 / IBT 21946</strain>
    </source>
</reference>
<organism evidence="1 2">
    <name type="scientific">Aspergillus brasiliensis (strain CBS 101740 / IMI 381727 / IBT 21946)</name>
    <dbReference type="NCBI Taxonomy" id="767769"/>
    <lineage>
        <taxon>Eukaryota</taxon>
        <taxon>Fungi</taxon>
        <taxon>Dikarya</taxon>
        <taxon>Ascomycota</taxon>
        <taxon>Pezizomycotina</taxon>
        <taxon>Eurotiomycetes</taxon>
        <taxon>Eurotiomycetidae</taxon>
        <taxon>Eurotiales</taxon>
        <taxon>Aspergillaceae</taxon>
        <taxon>Aspergillus</taxon>
        <taxon>Aspergillus subgen. Circumdati</taxon>
    </lineage>
</organism>
<dbReference type="VEuPathDB" id="FungiDB:ASPBRDRAFT_65422"/>
<protein>
    <submittedName>
        <fullName evidence="1">Uncharacterized protein</fullName>
    </submittedName>
</protein>
<proteinExistence type="predicted"/>
<dbReference type="GeneID" id="93581020"/>
<dbReference type="RefSeq" id="XP_067478894.1">
    <property type="nucleotide sequence ID" value="XM_067628532.1"/>
</dbReference>
<dbReference type="AlphaFoldDB" id="A0A1L9UIW6"/>